<evidence type="ECO:0000313" key="5">
    <source>
        <dbReference type="EMBL" id="VAW07397.1"/>
    </source>
</evidence>
<proteinExistence type="inferred from homology"/>
<accession>A0A3B0T206</accession>
<feature type="domain" description="PurE" evidence="4">
    <location>
        <begin position="1"/>
        <end position="145"/>
    </location>
</feature>
<organism evidence="5">
    <name type="scientific">hydrothermal vent metagenome</name>
    <dbReference type="NCBI Taxonomy" id="652676"/>
    <lineage>
        <taxon>unclassified sequences</taxon>
        <taxon>metagenomes</taxon>
        <taxon>ecological metagenomes</taxon>
    </lineage>
</organism>
<evidence type="ECO:0000256" key="3">
    <source>
        <dbReference type="ARBA" id="ARBA00025704"/>
    </source>
</evidence>
<dbReference type="Pfam" id="PF00731">
    <property type="entry name" value="AIRC"/>
    <property type="match status" value="1"/>
</dbReference>
<sequence length="148" mass="15155">MKIAILMGSEKDMEVMRPASDVLAEMGIEHEVHVMSAHRNPQVVSAFARNARSNGFAAIICGAGKAAHLAGAVAAQTTIPVIGVPIAAGALKGVDALYATVQMPTGIPVATVAIDSAANAAYLAASIISLHDDSVASNLATYRESWSS</sequence>
<dbReference type="NCBIfam" id="TIGR01162">
    <property type="entry name" value="purE"/>
    <property type="match status" value="1"/>
</dbReference>
<evidence type="ECO:0000256" key="1">
    <source>
        <dbReference type="ARBA" id="ARBA00022755"/>
    </source>
</evidence>
<dbReference type="HAMAP" id="MF_01929">
    <property type="entry name" value="PurE_classI"/>
    <property type="match status" value="1"/>
</dbReference>
<dbReference type="EC" id="5.4.99.18" evidence="5"/>
<dbReference type="SUPFAM" id="SSF52255">
    <property type="entry name" value="N5-CAIR mutase (phosphoribosylaminoimidazole carboxylase, PurE)"/>
    <property type="match status" value="1"/>
</dbReference>
<dbReference type="Gene3D" id="3.40.50.1970">
    <property type="match status" value="1"/>
</dbReference>
<comment type="pathway">
    <text evidence="3">Purine metabolism.</text>
</comment>
<dbReference type="EMBL" id="UOEK01000400">
    <property type="protein sequence ID" value="VAW07397.1"/>
    <property type="molecule type" value="Genomic_DNA"/>
</dbReference>
<dbReference type="GO" id="GO:0034023">
    <property type="term" value="F:5-(carboxyamino)imidazole ribonucleotide mutase activity"/>
    <property type="evidence" value="ECO:0007669"/>
    <property type="project" value="UniProtKB-EC"/>
</dbReference>
<name>A0A3B0T206_9ZZZZ</name>
<gene>
    <name evidence="5" type="ORF">MNBD_ACTINO02-1870</name>
</gene>
<reference evidence="5" key="1">
    <citation type="submission" date="2018-06" db="EMBL/GenBank/DDBJ databases">
        <authorList>
            <person name="Zhirakovskaya E."/>
        </authorList>
    </citation>
    <scope>NUCLEOTIDE SEQUENCE</scope>
</reference>
<dbReference type="SMART" id="SM01001">
    <property type="entry name" value="AIRC"/>
    <property type="match status" value="1"/>
</dbReference>
<keyword evidence="2 5" id="KW-0413">Isomerase</keyword>
<dbReference type="AlphaFoldDB" id="A0A3B0T206"/>
<dbReference type="InterPro" id="IPR000031">
    <property type="entry name" value="PurE_dom"/>
</dbReference>
<dbReference type="PANTHER" id="PTHR23046">
    <property type="entry name" value="PHOSPHORIBOSYLAMINOIMIDAZOLE CARBOXYLASE CATALYTIC SUBUNIT"/>
    <property type="match status" value="1"/>
</dbReference>
<dbReference type="PANTHER" id="PTHR23046:SF2">
    <property type="entry name" value="PHOSPHORIBOSYLAMINOIMIDAZOLE CARBOXYLASE"/>
    <property type="match status" value="1"/>
</dbReference>
<protein>
    <submittedName>
        <fullName evidence="5">N5-carboxyaminoimidazole ribonucleotide mutase</fullName>
        <ecNumber evidence="5">5.4.99.18</ecNumber>
    </submittedName>
</protein>
<evidence type="ECO:0000259" key="4">
    <source>
        <dbReference type="SMART" id="SM01001"/>
    </source>
</evidence>
<keyword evidence="1" id="KW-0658">Purine biosynthesis</keyword>
<dbReference type="InterPro" id="IPR024694">
    <property type="entry name" value="PurE_prokaryotes"/>
</dbReference>
<evidence type="ECO:0000256" key="2">
    <source>
        <dbReference type="ARBA" id="ARBA00023235"/>
    </source>
</evidence>
<dbReference type="GO" id="GO:0006189">
    <property type="term" value="P:'de novo' IMP biosynthetic process"/>
    <property type="evidence" value="ECO:0007669"/>
    <property type="project" value="InterPro"/>
</dbReference>
<dbReference type="InterPro" id="IPR033747">
    <property type="entry name" value="PurE_ClassI"/>
</dbReference>
<dbReference type="PIRSF" id="PIRSF001338">
    <property type="entry name" value="AIR_carboxylase"/>
    <property type="match status" value="1"/>
</dbReference>